<protein>
    <recommendedName>
        <fullName evidence="12">PHD-type domain-containing protein</fullName>
    </recommendedName>
</protein>
<evidence type="ECO:0000256" key="3">
    <source>
        <dbReference type="ARBA" id="ARBA00022723"/>
    </source>
</evidence>
<dbReference type="PROSITE" id="PS50016">
    <property type="entry name" value="ZF_PHD_2"/>
    <property type="match status" value="1"/>
</dbReference>
<dbReference type="InterPro" id="IPR001965">
    <property type="entry name" value="Znf_PHD"/>
</dbReference>
<evidence type="ECO:0000256" key="2">
    <source>
        <dbReference type="ARBA" id="ARBA00010210"/>
    </source>
</evidence>
<feature type="binding site" evidence="9">
    <location>
        <position position="276"/>
    </location>
    <ligand>
        <name>Zn(2+)</name>
        <dbReference type="ChEBI" id="CHEBI:29105"/>
        <label>2</label>
    </ligand>
</feature>
<comment type="caution">
    <text evidence="13">The sequence shown here is derived from an EMBL/GenBank/DDBJ whole genome shotgun (WGS) entry which is preliminary data.</text>
</comment>
<dbReference type="InterPro" id="IPR013083">
    <property type="entry name" value="Znf_RING/FYVE/PHD"/>
</dbReference>
<dbReference type="InterPro" id="IPR019787">
    <property type="entry name" value="Znf_PHD-finger"/>
</dbReference>
<dbReference type="InterPro" id="IPR036388">
    <property type="entry name" value="WH-like_DNA-bd_sf"/>
</dbReference>
<dbReference type="GO" id="GO:0008270">
    <property type="term" value="F:zinc ion binding"/>
    <property type="evidence" value="ECO:0007669"/>
    <property type="project" value="UniProtKB-KW"/>
</dbReference>
<feature type="binding site" evidence="9">
    <location>
        <position position="271"/>
    </location>
    <ligand>
        <name>Zn(2+)</name>
        <dbReference type="ChEBI" id="CHEBI:29105"/>
        <label>2</label>
    </ligand>
</feature>
<name>A0A425CGQ4_9STRA</name>
<dbReference type="PANTHER" id="PTHR10333:SF42">
    <property type="entry name" value="INHIBITOR OF GROWTH PROTEIN 5"/>
    <property type="match status" value="1"/>
</dbReference>
<dbReference type="GO" id="GO:0005634">
    <property type="term" value="C:nucleus"/>
    <property type="evidence" value="ECO:0007669"/>
    <property type="project" value="UniProtKB-SubCell"/>
</dbReference>
<feature type="site" description="Histone H3K4me3 binding" evidence="8">
    <location>
        <position position="257"/>
    </location>
</feature>
<dbReference type="Gene3D" id="1.10.10.10">
    <property type="entry name" value="Winged helix-like DNA-binding domain superfamily/Winged helix DNA-binding domain"/>
    <property type="match status" value="1"/>
</dbReference>
<accession>A0A425CGQ4</accession>
<keyword evidence="7" id="KW-0539">Nucleus</keyword>
<organism evidence="13 14">
    <name type="scientific">Peronospora effusa</name>
    <dbReference type="NCBI Taxonomy" id="542832"/>
    <lineage>
        <taxon>Eukaryota</taxon>
        <taxon>Sar</taxon>
        <taxon>Stramenopiles</taxon>
        <taxon>Oomycota</taxon>
        <taxon>Peronosporomycetes</taxon>
        <taxon>Peronosporales</taxon>
        <taxon>Peronosporaceae</taxon>
        <taxon>Peronospora</taxon>
    </lineage>
</organism>
<feature type="binding site" evidence="9">
    <location>
        <position position="260"/>
    </location>
    <ligand>
        <name>Zn(2+)</name>
        <dbReference type="ChEBI" id="CHEBI:29105"/>
        <label>1</label>
    </ligand>
</feature>
<sequence>MADPQEDVPASSADISANNLIISSPCILPGECNQYPMKMAVDFTRLQNVNVTDRQRVLTLFLHLLKQCNVNPLVQFVQLNALRKYMTFHDLPEVPGSSREQLAILVASTELYDLLQPKTLQRRVQKDRRKFQHHVIHDFRSSNTVEAAEILRSRPMYRLDCKNQNYDDDDNENQSRQRANHIVLDVEAELAEIEADDLYDHDQVDGADLDGVMRPLVVKKRRAVNQKNKKCKARGQENPDNNDAGVIQTKKRKGRLYCICKGSSYGNMIACDNKKCLDRSNWYHMSCVGLNPLDEPPETWYCPPCQENTLADIPENQYRKPVASVTYGDMIAHALTILPDGKGSFKDICDFVEIEYESQLNWKLESDQRKSPVWKSSVRKILFSNVRFQKHPEGKNMFCLAA</sequence>
<reference evidence="13 14" key="1">
    <citation type="submission" date="2018-06" db="EMBL/GenBank/DDBJ databases">
        <title>Comparative genomics of downy mildews reveals potential adaptations to biotrophy.</title>
        <authorList>
            <person name="Fletcher K."/>
            <person name="Klosterman S.J."/>
            <person name="Derevnina L."/>
            <person name="Martin F."/>
            <person name="Koike S."/>
            <person name="Reyes Chin-Wo S."/>
            <person name="Mou B."/>
            <person name="Michelmore R."/>
        </authorList>
    </citation>
    <scope>NUCLEOTIDE SEQUENCE [LARGE SCALE GENOMIC DNA]</scope>
    <source>
        <strain evidence="13 14">R13</strain>
    </source>
</reference>
<feature type="site" description="Histone H3K4me3 binding" evidence="8">
    <location>
        <position position="268"/>
    </location>
</feature>
<feature type="region of interest" description="Disordered" evidence="11">
    <location>
        <begin position="227"/>
        <end position="246"/>
    </location>
</feature>
<dbReference type="GO" id="GO:0006325">
    <property type="term" value="P:chromatin organization"/>
    <property type="evidence" value="ECO:0007669"/>
    <property type="project" value="UniProtKB-KW"/>
</dbReference>
<feature type="binding site" evidence="9">
    <location>
        <position position="302"/>
    </location>
    <ligand>
        <name>Zn(2+)</name>
        <dbReference type="ChEBI" id="CHEBI:29105"/>
        <label>2</label>
    </ligand>
</feature>
<dbReference type="PANTHER" id="PTHR10333">
    <property type="entry name" value="INHIBITOR OF GROWTH PROTEIN"/>
    <property type="match status" value="1"/>
</dbReference>
<feature type="site" description="Histone H3K4me3 binding" evidence="8">
    <location>
        <position position="282"/>
    </location>
</feature>
<evidence type="ECO:0000256" key="10">
    <source>
        <dbReference type="PROSITE-ProRule" id="PRU00146"/>
    </source>
</evidence>
<evidence type="ECO:0000259" key="12">
    <source>
        <dbReference type="PROSITE" id="PS50016"/>
    </source>
</evidence>
<feature type="binding site" evidence="9">
    <location>
        <position position="258"/>
    </location>
    <ligand>
        <name>Zn(2+)</name>
        <dbReference type="ChEBI" id="CHEBI:29105"/>
        <label>1</label>
    </ligand>
</feature>
<evidence type="ECO:0000256" key="1">
    <source>
        <dbReference type="ARBA" id="ARBA00004123"/>
    </source>
</evidence>
<dbReference type="Gene3D" id="3.30.40.10">
    <property type="entry name" value="Zinc/RING finger domain, C3HC4 (zinc finger)"/>
    <property type="match status" value="1"/>
</dbReference>
<dbReference type="SUPFAM" id="SSF57903">
    <property type="entry name" value="FYVE/PHD zinc finger"/>
    <property type="match status" value="1"/>
</dbReference>
<feature type="binding site" evidence="9">
    <location>
        <position position="284"/>
    </location>
    <ligand>
        <name>Zn(2+)</name>
        <dbReference type="ChEBI" id="CHEBI:29105"/>
        <label>1</label>
    </ligand>
</feature>
<evidence type="ECO:0000256" key="8">
    <source>
        <dbReference type="PIRSR" id="PIRSR628651-50"/>
    </source>
</evidence>
<evidence type="ECO:0000313" key="13">
    <source>
        <dbReference type="EMBL" id="RQM16183.1"/>
    </source>
</evidence>
<evidence type="ECO:0000256" key="9">
    <source>
        <dbReference type="PIRSR" id="PIRSR628651-51"/>
    </source>
</evidence>
<feature type="binding site" evidence="9">
    <location>
        <position position="287"/>
    </location>
    <ligand>
        <name>Zn(2+)</name>
        <dbReference type="ChEBI" id="CHEBI:29105"/>
        <label>1</label>
    </ligand>
</feature>
<comment type="similarity">
    <text evidence="2">Belongs to the ING family.</text>
</comment>
<dbReference type="InterPro" id="IPR028651">
    <property type="entry name" value="ING_fam"/>
</dbReference>
<feature type="binding site" evidence="9">
    <location>
        <position position="305"/>
    </location>
    <ligand>
        <name>Zn(2+)</name>
        <dbReference type="ChEBI" id="CHEBI:29105"/>
        <label>2</label>
    </ligand>
</feature>
<feature type="domain" description="PHD-type" evidence="12">
    <location>
        <begin position="255"/>
        <end position="308"/>
    </location>
</feature>
<dbReference type="InterPro" id="IPR011011">
    <property type="entry name" value="Znf_FYVE_PHD"/>
</dbReference>
<keyword evidence="3 9" id="KW-0479">Metal-binding</keyword>
<dbReference type="SMART" id="SM00249">
    <property type="entry name" value="PHD"/>
    <property type="match status" value="1"/>
</dbReference>
<proteinExistence type="inferred from homology"/>
<dbReference type="AlphaFoldDB" id="A0A425CGQ4"/>
<evidence type="ECO:0000256" key="7">
    <source>
        <dbReference type="ARBA" id="ARBA00023242"/>
    </source>
</evidence>
<evidence type="ECO:0000256" key="6">
    <source>
        <dbReference type="ARBA" id="ARBA00022853"/>
    </source>
</evidence>
<gene>
    <name evidence="13" type="ORF">DD237_007444</name>
</gene>
<evidence type="ECO:0000256" key="4">
    <source>
        <dbReference type="ARBA" id="ARBA00022771"/>
    </source>
</evidence>
<keyword evidence="4 10" id="KW-0863">Zinc-finger</keyword>
<feature type="site" description="Histone H3K4me3 binding" evidence="8">
    <location>
        <position position="272"/>
    </location>
</feature>
<evidence type="ECO:0000313" key="14">
    <source>
        <dbReference type="Proteomes" id="UP000286097"/>
    </source>
</evidence>
<dbReference type="VEuPathDB" id="FungiDB:DD237_007444"/>
<keyword evidence="5 9" id="KW-0862">Zinc</keyword>
<evidence type="ECO:0000256" key="5">
    <source>
        <dbReference type="ARBA" id="ARBA00022833"/>
    </source>
</evidence>
<evidence type="ECO:0000256" key="11">
    <source>
        <dbReference type="SAM" id="MobiDB-lite"/>
    </source>
</evidence>
<dbReference type="Proteomes" id="UP000286097">
    <property type="component" value="Unassembled WGS sequence"/>
</dbReference>
<keyword evidence="6" id="KW-0156">Chromatin regulator</keyword>
<comment type="subcellular location">
    <subcellularLocation>
        <location evidence="1">Nucleus</location>
    </subcellularLocation>
</comment>
<dbReference type="EMBL" id="QKXF01000126">
    <property type="protein sequence ID" value="RQM16183.1"/>
    <property type="molecule type" value="Genomic_DNA"/>
</dbReference>